<protein>
    <submittedName>
        <fullName evidence="1">12593_t:CDS:1</fullName>
    </submittedName>
</protein>
<gene>
    <name evidence="1" type="ORF">FCALED_LOCUS13514</name>
</gene>
<sequence>SAYSQHVSFFISVTKNSEESDINKNSNISLNDQSIKINKNDQSFLNYNDQNTSIPEEGGNQSISILKGDIQSISFSIDNDEFIFDDILKNTLEESESESKVNTDYPNKVYGDLMALVINYKLSNKTDNII</sequence>
<feature type="non-terminal residue" evidence="1">
    <location>
        <position position="1"/>
    </location>
</feature>
<reference evidence="1" key="1">
    <citation type="submission" date="2021-06" db="EMBL/GenBank/DDBJ databases">
        <authorList>
            <person name="Kallberg Y."/>
            <person name="Tangrot J."/>
            <person name="Rosling A."/>
        </authorList>
    </citation>
    <scope>NUCLEOTIDE SEQUENCE</scope>
    <source>
        <strain evidence="1">UK204</strain>
    </source>
</reference>
<evidence type="ECO:0000313" key="1">
    <source>
        <dbReference type="EMBL" id="CAG8701782.1"/>
    </source>
</evidence>
<organism evidence="1 2">
    <name type="scientific">Funneliformis caledonium</name>
    <dbReference type="NCBI Taxonomy" id="1117310"/>
    <lineage>
        <taxon>Eukaryota</taxon>
        <taxon>Fungi</taxon>
        <taxon>Fungi incertae sedis</taxon>
        <taxon>Mucoromycota</taxon>
        <taxon>Glomeromycotina</taxon>
        <taxon>Glomeromycetes</taxon>
        <taxon>Glomerales</taxon>
        <taxon>Glomeraceae</taxon>
        <taxon>Funneliformis</taxon>
    </lineage>
</organism>
<accession>A0A9N9N5D3</accession>
<proteinExistence type="predicted"/>
<dbReference type="OrthoDB" id="2448548at2759"/>
<comment type="caution">
    <text evidence="1">The sequence shown here is derived from an EMBL/GenBank/DDBJ whole genome shotgun (WGS) entry which is preliminary data.</text>
</comment>
<dbReference type="Proteomes" id="UP000789570">
    <property type="component" value="Unassembled WGS sequence"/>
</dbReference>
<keyword evidence="2" id="KW-1185">Reference proteome</keyword>
<dbReference type="AlphaFoldDB" id="A0A9N9N5D3"/>
<dbReference type="EMBL" id="CAJVPQ010007917">
    <property type="protein sequence ID" value="CAG8701782.1"/>
    <property type="molecule type" value="Genomic_DNA"/>
</dbReference>
<name>A0A9N9N5D3_9GLOM</name>
<evidence type="ECO:0000313" key="2">
    <source>
        <dbReference type="Proteomes" id="UP000789570"/>
    </source>
</evidence>